<name>A0A2H6KCR1_9APIC</name>
<protein>
    <submittedName>
        <fullName evidence="3">Cell surface antigen sca2, putative</fullName>
    </submittedName>
</protein>
<keyword evidence="2" id="KW-0812">Transmembrane</keyword>
<feature type="compositionally biased region" description="Acidic residues" evidence="1">
    <location>
        <begin position="207"/>
        <end position="235"/>
    </location>
</feature>
<reference evidence="3 4" key="1">
    <citation type="journal article" date="2017" name="BMC Genomics">
        <title>Whole-genome assembly of Babesia ovata and comparative genomics between closely related pathogens.</title>
        <authorList>
            <person name="Yamagishi J."/>
            <person name="Asada M."/>
            <person name="Hakimi H."/>
            <person name="Tanaka T.Q."/>
            <person name="Sugimoto C."/>
            <person name="Kawazu S."/>
        </authorList>
    </citation>
    <scope>NUCLEOTIDE SEQUENCE [LARGE SCALE GENOMIC DNA]</scope>
    <source>
        <strain evidence="3 4">Miyake</strain>
    </source>
</reference>
<feature type="compositionally biased region" description="Basic and acidic residues" evidence="1">
    <location>
        <begin position="1"/>
        <end position="11"/>
    </location>
</feature>
<feature type="transmembrane region" description="Helical" evidence="2">
    <location>
        <begin position="75"/>
        <end position="98"/>
    </location>
</feature>
<comment type="caution">
    <text evidence="3">The sequence shown here is derived from an EMBL/GenBank/DDBJ whole genome shotgun (WGS) entry which is preliminary data.</text>
</comment>
<organism evidence="3 4">
    <name type="scientific">Babesia ovata</name>
    <dbReference type="NCBI Taxonomy" id="189622"/>
    <lineage>
        <taxon>Eukaryota</taxon>
        <taxon>Sar</taxon>
        <taxon>Alveolata</taxon>
        <taxon>Apicomplexa</taxon>
        <taxon>Aconoidasida</taxon>
        <taxon>Piroplasmida</taxon>
        <taxon>Babesiidae</taxon>
        <taxon>Babesia</taxon>
    </lineage>
</organism>
<dbReference type="RefSeq" id="XP_028867018.1">
    <property type="nucleotide sequence ID" value="XM_029011185.1"/>
</dbReference>
<keyword evidence="2" id="KW-0472">Membrane</keyword>
<dbReference type="GeneID" id="39874545"/>
<sequence length="254" mass="27869">MASQGDEREMKAPAGGDPPTNLARRVSTRRLKPATTSLIGNDLPLCILLISFAILVVTGLNILPGTAAFGKGPGGILVGVFIYFVIVAMIGSIIYGVFGGTIGGVSHKFFAMSIGVNVNFIRKHIGRLIRSDRLLCSFYPMARWFPNEASPDEDTVTTDDIHRIIHSMELLNKRTIERLDSMAGSTERISKRLDNMGDLLRRCLYESDSESDEDGESDMDDENYTDDEGTDDNPDVCDPTRQFLPLGSSDSKDE</sequence>
<dbReference type="Proteomes" id="UP000236319">
    <property type="component" value="Unassembled WGS sequence"/>
</dbReference>
<keyword evidence="4" id="KW-1185">Reference proteome</keyword>
<feature type="transmembrane region" description="Helical" evidence="2">
    <location>
        <begin position="42"/>
        <end position="63"/>
    </location>
</feature>
<proteinExistence type="predicted"/>
<dbReference type="EMBL" id="BDSA01000002">
    <property type="protein sequence ID" value="GBE60775.1"/>
    <property type="molecule type" value="Genomic_DNA"/>
</dbReference>
<feature type="region of interest" description="Disordered" evidence="1">
    <location>
        <begin position="206"/>
        <end position="254"/>
    </location>
</feature>
<dbReference type="VEuPathDB" id="PiroplasmaDB:BOVATA_022680"/>
<evidence type="ECO:0000256" key="1">
    <source>
        <dbReference type="SAM" id="MobiDB-lite"/>
    </source>
</evidence>
<dbReference type="AlphaFoldDB" id="A0A2H6KCR1"/>
<evidence type="ECO:0000313" key="4">
    <source>
        <dbReference type="Proteomes" id="UP000236319"/>
    </source>
</evidence>
<gene>
    <name evidence="3" type="ORF">BOVATA_022680</name>
</gene>
<feature type="region of interest" description="Disordered" evidence="1">
    <location>
        <begin position="1"/>
        <end position="26"/>
    </location>
</feature>
<keyword evidence="2" id="KW-1133">Transmembrane helix</keyword>
<accession>A0A2H6KCR1</accession>
<evidence type="ECO:0000256" key="2">
    <source>
        <dbReference type="SAM" id="Phobius"/>
    </source>
</evidence>
<evidence type="ECO:0000313" key="3">
    <source>
        <dbReference type="EMBL" id="GBE60775.1"/>
    </source>
</evidence>